<dbReference type="SUPFAM" id="SSF64182">
    <property type="entry name" value="DHH phosphoesterases"/>
    <property type="match status" value="1"/>
</dbReference>
<dbReference type="GO" id="GO:0004427">
    <property type="term" value="F:inorganic diphosphate phosphatase activity"/>
    <property type="evidence" value="ECO:0007669"/>
    <property type="project" value="UniProtKB-EC"/>
</dbReference>
<comment type="cofactor">
    <cofactor evidence="1">
        <name>Mn(2+)</name>
        <dbReference type="ChEBI" id="CHEBI:29035"/>
    </cofactor>
</comment>
<feature type="domain" description="CBS" evidence="9">
    <location>
        <begin position="251"/>
        <end position="309"/>
    </location>
</feature>
<dbReference type="InterPro" id="IPR038763">
    <property type="entry name" value="DHH_sf"/>
</dbReference>
<dbReference type="SMART" id="SM01131">
    <property type="entry name" value="DHHA2"/>
    <property type="match status" value="1"/>
</dbReference>
<dbReference type="Gene3D" id="3.40.1390.20">
    <property type="entry name" value="HprK N-terminal domain-like"/>
    <property type="match status" value="1"/>
</dbReference>
<dbReference type="Pfam" id="PF02833">
    <property type="entry name" value="DHHA2"/>
    <property type="match status" value="1"/>
</dbReference>
<name>A0A1Y4L570_9FIRM</name>
<dbReference type="PANTHER" id="PTHR12112">
    <property type="entry name" value="BNIP - RELATED"/>
    <property type="match status" value="1"/>
</dbReference>
<dbReference type="InterPro" id="IPR046342">
    <property type="entry name" value="CBS_dom_sf"/>
</dbReference>
<proteinExistence type="predicted"/>
<dbReference type="Pfam" id="PF01368">
    <property type="entry name" value="DHH"/>
    <property type="match status" value="1"/>
</dbReference>
<evidence type="ECO:0000256" key="7">
    <source>
        <dbReference type="ARBA" id="ARBA00047820"/>
    </source>
</evidence>
<protein>
    <recommendedName>
        <fullName evidence="2">inorganic diphosphatase</fullName>
        <ecNumber evidence="2">3.6.1.1</ecNumber>
    </recommendedName>
    <alternativeName>
        <fullName evidence="6">Pyrophosphate phospho-hydrolase</fullName>
    </alternativeName>
</protein>
<dbReference type="FunFam" id="3.90.1640.10:FF:000001">
    <property type="entry name" value="Probable manganese-dependent inorganic pyrophosphatase"/>
    <property type="match status" value="1"/>
</dbReference>
<dbReference type="InterPro" id="IPR028979">
    <property type="entry name" value="Ser_kin/Pase_Hpr-like_N_sf"/>
</dbReference>
<dbReference type="SUPFAM" id="SSF54631">
    <property type="entry name" value="CBS-domain pair"/>
    <property type="match status" value="1"/>
</dbReference>
<evidence type="ECO:0000256" key="5">
    <source>
        <dbReference type="ARBA" id="ARBA00023211"/>
    </source>
</evidence>
<keyword evidence="5" id="KW-0464">Manganese</keyword>
<dbReference type="Pfam" id="PF07085">
    <property type="entry name" value="DRTGG"/>
    <property type="match status" value="1"/>
</dbReference>
<gene>
    <name evidence="10" type="ORF">B5F17_11105</name>
</gene>
<dbReference type="EC" id="3.6.1.1" evidence="2"/>
<dbReference type="NCBIfam" id="NF011443">
    <property type="entry name" value="PRK14869.1-5"/>
    <property type="match status" value="1"/>
</dbReference>
<dbReference type="Gene3D" id="3.10.580.10">
    <property type="entry name" value="CBS-domain"/>
    <property type="match status" value="1"/>
</dbReference>
<evidence type="ECO:0000313" key="10">
    <source>
        <dbReference type="EMBL" id="OUP51908.1"/>
    </source>
</evidence>
<sequence length="550" mass="61029">MKSVFVIGHRNPDTDSICSAICYAHLKQILTGQEHIACRAGQINPETKFVLDHFKVEPPRYLASLNPRLSDVQYRDVPGIRADLSLRRAWEYMNNNNIHTVAIVDEDNHLQGLLTLSDIARFYMEDLGADALAAAKTSYHNLVDVLGGELVVGTAENRFEEGRVVIGAANPDMLEEHINEHDLVILGNRYESQLCSIEMNADCIVISLGAGVSRTIKKLAVAAGCAVIATPMDTYTCAKVINQAVPVAHIMRKNGLISFHPGDLVEDVKKTVSKKRIRYYPILDEDGKYIGMVSQRNLLDIEKQRVIMVDHNERDQAVEGIDAAQVTEIIDHHRIGALETTNPIYFRNQPLGCTATIVTQLYHENRVEIEPAIAGLLCSAILSDTLMFRSPTCTPIDRYTAEELAKIAGIDIPTHAVAMFRAGSELVGRSMDDIFHIDYKSYQVKSKRIAISQVTSVNQEELHELKPQMLDYMRSSLEKSGLNMMFVMLTNIIEETTELLFVGHNAAELVQIAFQQPGGVDSITLPGVVSRKKQLVSPLLAALEDESIAD</sequence>
<dbReference type="SMART" id="SM00116">
    <property type="entry name" value="CBS"/>
    <property type="match status" value="2"/>
</dbReference>
<evidence type="ECO:0000256" key="3">
    <source>
        <dbReference type="ARBA" id="ARBA00022723"/>
    </source>
</evidence>
<dbReference type="PANTHER" id="PTHR12112:SF22">
    <property type="entry name" value="MANGANESE-DEPENDENT INORGANIC PYROPHOSPHATASE-RELATED"/>
    <property type="match status" value="1"/>
</dbReference>
<reference evidence="11" key="1">
    <citation type="submission" date="2017-04" db="EMBL/GenBank/DDBJ databases">
        <title>Function of individual gut microbiota members based on whole genome sequencing of pure cultures obtained from chicken caecum.</title>
        <authorList>
            <person name="Medvecky M."/>
            <person name="Cejkova D."/>
            <person name="Polansky O."/>
            <person name="Karasova D."/>
            <person name="Kubasova T."/>
            <person name="Cizek A."/>
            <person name="Rychlik I."/>
        </authorList>
    </citation>
    <scope>NUCLEOTIDE SEQUENCE [LARGE SCALE GENOMIC DNA]</scope>
    <source>
        <strain evidence="11">An180</strain>
    </source>
</reference>
<dbReference type="Pfam" id="PF00571">
    <property type="entry name" value="CBS"/>
    <property type="match status" value="2"/>
</dbReference>
<dbReference type="InterPro" id="IPR038222">
    <property type="entry name" value="DHHA2_dom_sf"/>
</dbReference>
<dbReference type="EMBL" id="NFKK01000015">
    <property type="protein sequence ID" value="OUP51908.1"/>
    <property type="molecule type" value="Genomic_DNA"/>
</dbReference>
<dbReference type="PROSITE" id="PS51371">
    <property type="entry name" value="CBS"/>
    <property type="match status" value="2"/>
</dbReference>
<dbReference type="AlphaFoldDB" id="A0A1Y4L570"/>
<evidence type="ECO:0000313" key="11">
    <source>
        <dbReference type="Proteomes" id="UP000195897"/>
    </source>
</evidence>
<evidence type="ECO:0000256" key="4">
    <source>
        <dbReference type="ARBA" id="ARBA00022801"/>
    </source>
</evidence>
<evidence type="ECO:0000256" key="2">
    <source>
        <dbReference type="ARBA" id="ARBA00012146"/>
    </source>
</evidence>
<dbReference type="RefSeq" id="WP_087373870.1">
    <property type="nucleotide sequence ID" value="NZ_NFKK01000015.1"/>
</dbReference>
<dbReference type="InterPro" id="IPR010766">
    <property type="entry name" value="DRTGG"/>
</dbReference>
<evidence type="ECO:0000256" key="8">
    <source>
        <dbReference type="PROSITE-ProRule" id="PRU00703"/>
    </source>
</evidence>
<dbReference type="SUPFAM" id="SSF75138">
    <property type="entry name" value="HprK N-terminal domain-like"/>
    <property type="match status" value="1"/>
</dbReference>
<comment type="caution">
    <text evidence="10">The sequence shown here is derived from an EMBL/GenBank/DDBJ whole genome shotgun (WGS) entry which is preliminary data.</text>
</comment>
<dbReference type="InterPro" id="IPR001667">
    <property type="entry name" value="DDH_dom"/>
</dbReference>
<organism evidence="10 11">
    <name type="scientific">Butyricicoccus pullicaecorum</name>
    <dbReference type="NCBI Taxonomy" id="501571"/>
    <lineage>
        <taxon>Bacteria</taxon>
        <taxon>Bacillati</taxon>
        <taxon>Bacillota</taxon>
        <taxon>Clostridia</taxon>
        <taxon>Eubacteriales</taxon>
        <taxon>Butyricicoccaceae</taxon>
        <taxon>Butyricicoccus</taxon>
    </lineage>
</organism>
<dbReference type="GO" id="GO:0005737">
    <property type="term" value="C:cytoplasm"/>
    <property type="evidence" value="ECO:0007669"/>
    <property type="project" value="InterPro"/>
</dbReference>
<dbReference type="InterPro" id="IPR000644">
    <property type="entry name" value="CBS_dom"/>
</dbReference>
<comment type="catalytic activity">
    <reaction evidence="7">
        <text>diphosphate + H2O = 2 phosphate + H(+)</text>
        <dbReference type="Rhea" id="RHEA:24576"/>
        <dbReference type="ChEBI" id="CHEBI:15377"/>
        <dbReference type="ChEBI" id="CHEBI:15378"/>
        <dbReference type="ChEBI" id="CHEBI:33019"/>
        <dbReference type="ChEBI" id="CHEBI:43474"/>
        <dbReference type="EC" id="3.6.1.1"/>
    </reaction>
</comment>
<dbReference type="GO" id="GO:0046872">
    <property type="term" value="F:metal ion binding"/>
    <property type="evidence" value="ECO:0007669"/>
    <property type="project" value="UniProtKB-KW"/>
</dbReference>
<keyword evidence="8" id="KW-0129">CBS domain</keyword>
<keyword evidence="3" id="KW-0479">Metal-binding</keyword>
<feature type="domain" description="CBS" evidence="9">
    <location>
        <begin position="73"/>
        <end position="131"/>
    </location>
</feature>
<dbReference type="InterPro" id="IPR004097">
    <property type="entry name" value="DHHA2"/>
</dbReference>
<keyword evidence="4" id="KW-0378">Hydrolase</keyword>
<dbReference type="NCBIfam" id="NF011442">
    <property type="entry name" value="PRK14869.1-4"/>
    <property type="match status" value="1"/>
</dbReference>
<evidence type="ECO:0000256" key="6">
    <source>
        <dbReference type="ARBA" id="ARBA00032535"/>
    </source>
</evidence>
<accession>A0A1Y4L570</accession>
<evidence type="ECO:0000259" key="9">
    <source>
        <dbReference type="PROSITE" id="PS51371"/>
    </source>
</evidence>
<evidence type="ECO:0000256" key="1">
    <source>
        <dbReference type="ARBA" id="ARBA00001936"/>
    </source>
</evidence>
<dbReference type="Gene3D" id="3.10.310.20">
    <property type="entry name" value="DHHA2 domain"/>
    <property type="match status" value="1"/>
</dbReference>
<dbReference type="Proteomes" id="UP000195897">
    <property type="component" value="Unassembled WGS sequence"/>
</dbReference>